<dbReference type="InterPro" id="IPR006577">
    <property type="entry name" value="UAS"/>
</dbReference>
<dbReference type="PROSITE" id="PS50033">
    <property type="entry name" value="UBX"/>
    <property type="match status" value="1"/>
</dbReference>
<evidence type="ECO:0000313" key="4">
    <source>
        <dbReference type="Proteomes" id="UP001314263"/>
    </source>
</evidence>
<dbReference type="AlphaFoldDB" id="A0AAV1IJN4"/>
<dbReference type="Pfam" id="PF00789">
    <property type="entry name" value="UBX"/>
    <property type="match status" value="1"/>
</dbReference>
<feature type="domain" description="UBX" evidence="2">
    <location>
        <begin position="364"/>
        <end position="443"/>
    </location>
</feature>
<dbReference type="SMART" id="SM00166">
    <property type="entry name" value="UBX"/>
    <property type="match status" value="1"/>
</dbReference>
<dbReference type="SUPFAM" id="SSF52833">
    <property type="entry name" value="Thioredoxin-like"/>
    <property type="match status" value="1"/>
</dbReference>
<dbReference type="GO" id="GO:0043130">
    <property type="term" value="F:ubiquitin binding"/>
    <property type="evidence" value="ECO:0007669"/>
    <property type="project" value="TreeGrafter"/>
</dbReference>
<protein>
    <recommendedName>
        <fullName evidence="2">UBX domain-containing protein</fullName>
    </recommendedName>
</protein>
<accession>A0AAV1IJN4</accession>
<feature type="region of interest" description="Disordered" evidence="1">
    <location>
        <begin position="249"/>
        <end position="365"/>
    </location>
</feature>
<dbReference type="Gene3D" id="3.40.30.10">
    <property type="entry name" value="Glutaredoxin"/>
    <property type="match status" value="1"/>
</dbReference>
<dbReference type="EMBL" id="CAUYUE010000017">
    <property type="protein sequence ID" value="CAK0787544.1"/>
    <property type="molecule type" value="Genomic_DNA"/>
</dbReference>
<dbReference type="Gene3D" id="3.10.20.90">
    <property type="entry name" value="Phosphatidylinositol 3-kinase Catalytic Subunit, Chain A, domain 1"/>
    <property type="match status" value="1"/>
</dbReference>
<dbReference type="InterPro" id="IPR001012">
    <property type="entry name" value="UBX_dom"/>
</dbReference>
<comment type="caution">
    <text evidence="3">The sequence shown here is derived from an EMBL/GenBank/DDBJ whole genome shotgun (WGS) entry which is preliminary data.</text>
</comment>
<feature type="region of interest" description="Disordered" evidence="1">
    <location>
        <begin position="96"/>
        <end position="118"/>
    </location>
</feature>
<keyword evidence="4" id="KW-1185">Reference proteome</keyword>
<dbReference type="PANTHER" id="PTHR23322:SF6">
    <property type="entry name" value="UBX DOMAIN-CONTAINING PROTEIN 7"/>
    <property type="match status" value="1"/>
</dbReference>
<dbReference type="SMART" id="SM00594">
    <property type="entry name" value="UAS"/>
    <property type="match status" value="1"/>
</dbReference>
<gene>
    <name evidence="3" type="ORF">CVIRNUC_010765</name>
</gene>
<dbReference type="PANTHER" id="PTHR23322">
    <property type="entry name" value="FAS-ASSOCIATED PROTEIN"/>
    <property type="match status" value="1"/>
</dbReference>
<name>A0AAV1IJN4_9CHLO</name>
<reference evidence="3 4" key="1">
    <citation type="submission" date="2023-10" db="EMBL/GenBank/DDBJ databases">
        <authorList>
            <person name="Maclean D."/>
            <person name="Macfadyen A."/>
        </authorList>
    </citation>
    <scope>NUCLEOTIDE SEQUENCE [LARGE SCALE GENOMIC DNA]</scope>
</reference>
<feature type="compositionally biased region" description="Low complexity" evidence="1">
    <location>
        <begin position="281"/>
        <end position="341"/>
    </location>
</feature>
<proteinExistence type="predicted"/>
<feature type="region of interest" description="Disordered" evidence="1">
    <location>
        <begin position="34"/>
        <end position="56"/>
    </location>
</feature>
<dbReference type="SUPFAM" id="SSF54236">
    <property type="entry name" value="Ubiquitin-like"/>
    <property type="match status" value="1"/>
</dbReference>
<feature type="compositionally biased region" description="Polar residues" evidence="1">
    <location>
        <begin position="40"/>
        <end position="49"/>
    </location>
</feature>
<evidence type="ECO:0000256" key="1">
    <source>
        <dbReference type="SAM" id="MobiDB-lite"/>
    </source>
</evidence>
<dbReference type="GO" id="GO:0005634">
    <property type="term" value="C:nucleus"/>
    <property type="evidence" value="ECO:0007669"/>
    <property type="project" value="TreeGrafter"/>
</dbReference>
<dbReference type="InterPro" id="IPR036249">
    <property type="entry name" value="Thioredoxin-like_sf"/>
</dbReference>
<sequence>MLPFRAYIQVTGYNLEQAVGLYLIQNGDDGAVAKRANAGSGHQTSSQASEVPPGMREDAAVRAPLPVVRDRLYGADLTGLSRLRGVPQRERNQVDAFRDFRPEGYGGRGTDEGTSSQPQGLAGLFEPPHDILFQGSFDEAKDAAQGQSRWLLVNVQSNSEFASHMLNRDVWRDETMKNIIRVGFILYQVQDGSEPGNKVKAFYRLIDLPVIMVIDPITGLALRTWTGALEAHRLLEELVPFMDHGIDDPKALQMSSSHHRRKQPAAKAPKAEPMTEEEELAMALAMSAEASQPSPSAPAPSASASAPRAAVSRPVESPASSMSMAAPAVPASSESMQSSQASKKDPKAAMDEAAASLPPEPAAGDAGACSIAVRFPDGQRRQRRYPKDAPLSAVAAFCIASSEEAAGGRPFALTETFPGAPALEDMSKTLSDARLANAMLVMRWRS</sequence>
<dbReference type="PROSITE" id="PS50330">
    <property type="entry name" value="UIM"/>
    <property type="match status" value="1"/>
</dbReference>
<dbReference type="Pfam" id="PF13899">
    <property type="entry name" value="Thioredoxin_7"/>
    <property type="match status" value="1"/>
</dbReference>
<evidence type="ECO:0000259" key="2">
    <source>
        <dbReference type="PROSITE" id="PS50033"/>
    </source>
</evidence>
<dbReference type="Proteomes" id="UP001314263">
    <property type="component" value="Unassembled WGS sequence"/>
</dbReference>
<organism evidence="3 4">
    <name type="scientific">Coccomyxa viridis</name>
    <dbReference type="NCBI Taxonomy" id="1274662"/>
    <lineage>
        <taxon>Eukaryota</taxon>
        <taxon>Viridiplantae</taxon>
        <taxon>Chlorophyta</taxon>
        <taxon>core chlorophytes</taxon>
        <taxon>Trebouxiophyceae</taxon>
        <taxon>Trebouxiophyceae incertae sedis</taxon>
        <taxon>Coccomyxaceae</taxon>
        <taxon>Coccomyxa</taxon>
    </lineage>
</organism>
<dbReference type="InterPro" id="IPR003903">
    <property type="entry name" value="UIM_dom"/>
</dbReference>
<dbReference type="CDD" id="cd02958">
    <property type="entry name" value="UAS"/>
    <property type="match status" value="1"/>
</dbReference>
<dbReference type="InterPro" id="IPR050730">
    <property type="entry name" value="UBX_domain-protein"/>
</dbReference>
<evidence type="ECO:0000313" key="3">
    <source>
        <dbReference type="EMBL" id="CAK0787544.1"/>
    </source>
</evidence>
<dbReference type="CDD" id="cd01767">
    <property type="entry name" value="UBX"/>
    <property type="match status" value="1"/>
</dbReference>
<dbReference type="InterPro" id="IPR029071">
    <property type="entry name" value="Ubiquitin-like_domsf"/>
</dbReference>
<dbReference type="GO" id="GO:0043161">
    <property type="term" value="P:proteasome-mediated ubiquitin-dependent protein catabolic process"/>
    <property type="evidence" value="ECO:0007669"/>
    <property type="project" value="TreeGrafter"/>
</dbReference>